<evidence type="ECO:0000256" key="1">
    <source>
        <dbReference type="ARBA" id="ARBA00022801"/>
    </source>
</evidence>
<evidence type="ECO:0000256" key="5">
    <source>
        <dbReference type="SAM" id="SignalP"/>
    </source>
</evidence>
<sequence>MRKRAMALGVLAAVALTAPAASASSGSALPAPTGRYPVGVTEVHLIDHARQDPWVPGAVRELMVTIRYPALPSRKPVAPYMSPGVVEVASEEDAAALGIDPGRLDYEFATHARVGAPAAGWQPVLLFSPGGKQSRALGTAQAEELASQGYVVVAIDHTHEAVAVEFPDGRVAGHAMPPSSVEVSKLMMATRVQDTRFVLDQLEVLARGGKPGLPPGLGRAMDLSRVGAFGHSAGGFTAGETMVTDRRVDAGVNLDGSMAYHQGNRDFGRVASEGLDQPFLLMSAGDHSAVSDLSWQEFVRHQRGWLRQLHLPAGEHFSYTDHQSLVPRLGLDPAAVEPFLGTVDAGRSMTAQRAYLTAFFDQHLRHRPQPLFDGPSPQHPDVEFRG</sequence>
<proteinExistence type="predicted"/>
<dbReference type="PANTHER" id="PTHR10272:SF0">
    <property type="entry name" value="PLATELET-ACTIVATING FACTOR ACETYLHYDROLASE"/>
    <property type="match status" value="1"/>
</dbReference>
<reference evidence="6 7" key="1">
    <citation type="submission" date="2021-03" db="EMBL/GenBank/DDBJ databases">
        <title>Sequencing the genomes of 1000 actinobacteria strains.</title>
        <authorList>
            <person name="Klenk H.-P."/>
        </authorList>
    </citation>
    <scope>NUCLEOTIDE SEQUENCE [LARGE SCALE GENOMIC DNA]</scope>
    <source>
        <strain evidence="6 7">DSM 45510</strain>
    </source>
</reference>
<keyword evidence="1 6" id="KW-0378">Hydrolase</keyword>
<dbReference type="InterPro" id="IPR029058">
    <property type="entry name" value="AB_hydrolase_fold"/>
</dbReference>
<dbReference type="GO" id="GO:0016787">
    <property type="term" value="F:hydrolase activity"/>
    <property type="evidence" value="ECO:0007669"/>
    <property type="project" value="UniProtKB-KW"/>
</dbReference>
<dbReference type="Gene3D" id="3.40.50.1820">
    <property type="entry name" value="alpha/beta hydrolase"/>
    <property type="match status" value="1"/>
</dbReference>
<gene>
    <name evidence="6" type="ORF">JOM49_001652</name>
</gene>
<dbReference type="Pfam" id="PF03403">
    <property type="entry name" value="PAF-AH_p_II"/>
    <property type="match status" value="1"/>
</dbReference>
<comment type="caution">
    <text evidence="6">The sequence shown here is derived from an EMBL/GenBank/DDBJ whole genome shotgun (WGS) entry which is preliminary data.</text>
</comment>
<name>A0ABS4PL38_9PSEU</name>
<protein>
    <submittedName>
        <fullName evidence="6">Dienelactone hydrolase</fullName>
    </submittedName>
</protein>
<dbReference type="PANTHER" id="PTHR10272">
    <property type="entry name" value="PLATELET-ACTIVATING FACTOR ACETYLHYDROLASE"/>
    <property type="match status" value="1"/>
</dbReference>
<keyword evidence="3" id="KW-0443">Lipid metabolism</keyword>
<feature type="region of interest" description="Disordered" evidence="4">
    <location>
        <begin position="367"/>
        <end position="386"/>
    </location>
</feature>
<accession>A0ABS4PL38</accession>
<keyword evidence="5" id="KW-0732">Signal</keyword>
<dbReference type="SUPFAM" id="SSF53474">
    <property type="entry name" value="alpha/beta-Hydrolases"/>
    <property type="match status" value="1"/>
</dbReference>
<keyword evidence="2" id="KW-0442">Lipid degradation</keyword>
<organism evidence="6 7">
    <name type="scientific">Amycolatopsis magusensis</name>
    <dbReference type="NCBI Taxonomy" id="882444"/>
    <lineage>
        <taxon>Bacteria</taxon>
        <taxon>Bacillati</taxon>
        <taxon>Actinomycetota</taxon>
        <taxon>Actinomycetes</taxon>
        <taxon>Pseudonocardiales</taxon>
        <taxon>Pseudonocardiaceae</taxon>
        <taxon>Amycolatopsis</taxon>
    </lineage>
</organism>
<evidence type="ECO:0000256" key="3">
    <source>
        <dbReference type="ARBA" id="ARBA00023098"/>
    </source>
</evidence>
<feature type="chain" id="PRO_5045481624" evidence="5">
    <location>
        <begin position="24"/>
        <end position="386"/>
    </location>
</feature>
<keyword evidence="7" id="KW-1185">Reference proteome</keyword>
<evidence type="ECO:0000256" key="2">
    <source>
        <dbReference type="ARBA" id="ARBA00022963"/>
    </source>
</evidence>
<feature type="signal peptide" evidence="5">
    <location>
        <begin position="1"/>
        <end position="23"/>
    </location>
</feature>
<evidence type="ECO:0000313" key="6">
    <source>
        <dbReference type="EMBL" id="MBP2180126.1"/>
    </source>
</evidence>
<evidence type="ECO:0000313" key="7">
    <source>
        <dbReference type="Proteomes" id="UP000741013"/>
    </source>
</evidence>
<dbReference type="EMBL" id="JAGGMS010000001">
    <property type="protein sequence ID" value="MBP2180126.1"/>
    <property type="molecule type" value="Genomic_DNA"/>
</dbReference>
<dbReference type="RefSeq" id="WP_209663742.1">
    <property type="nucleotide sequence ID" value="NZ_JAGGMS010000001.1"/>
</dbReference>
<dbReference type="Proteomes" id="UP000741013">
    <property type="component" value="Unassembled WGS sequence"/>
</dbReference>
<evidence type="ECO:0000256" key="4">
    <source>
        <dbReference type="SAM" id="MobiDB-lite"/>
    </source>
</evidence>